<keyword evidence="6" id="KW-0812">Transmembrane</keyword>
<comment type="subcellular location">
    <subcellularLocation>
        <location evidence="1">Nucleus</location>
    </subcellularLocation>
</comment>
<dbReference type="GO" id="GO:0004861">
    <property type="term" value="F:cyclin-dependent protein serine/threonine kinase inhibitor activity"/>
    <property type="evidence" value="ECO:0007669"/>
    <property type="project" value="InterPro"/>
</dbReference>
<evidence type="ECO:0000313" key="9">
    <source>
        <dbReference type="Proteomes" id="UP000265140"/>
    </source>
</evidence>
<evidence type="ECO:0000259" key="7">
    <source>
        <dbReference type="Pfam" id="PF02234"/>
    </source>
</evidence>
<keyword evidence="5" id="KW-0131">Cell cycle</keyword>
<evidence type="ECO:0000313" key="8">
    <source>
        <dbReference type="Ensembl" id="ENSELUP00000097691.1"/>
    </source>
</evidence>
<keyword evidence="3" id="KW-0649">Protein kinase inhibitor</keyword>
<evidence type="ECO:0000256" key="3">
    <source>
        <dbReference type="ARBA" id="ARBA00023013"/>
    </source>
</evidence>
<reference evidence="8 9" key="1">
    <citation type="submission" date="2020-02" db="EMBL/GenBank/DDBJ databases">
        <title>Esox lucius (northern pike) genome, fEsoLuc1, primary haplotype.</title>
        <authorList>
            <person name="Myers G."/>
            <person name="Karagic N."/>
            <person name="Meyer A."/>
            <person name="Pippel M."/>
            <person name="Reichard M."/>
            <person name="Winkler S."/>
            <person name="Tracey A."/>
            <person name="Sims Y."/>
            <person name="Howe K."/>
            <person name="Rhie A."/>
            <person name="Formenti G."/>
            <person name="Durbin R."/>
            <person name="Fedrigo O."/>
            <person name="Jarvis E.D."/>
        </authorList>
    </citation>
    <scope>NUCLEOTIDE SEQUENCE [LARGE SCALE GENOMIC DNA]</scope>
</reference>
<feature type="domain" description="Cyclin-dependent kinase inhibitor" evidence="7">
    <location>
        <begin position="32"/>
        <end position="78"/>
    </location>
</feature>
<accession>A0AAY5L9G7</accession>
<evidence type="ECO:0000256" key="1">
    <source>
        <dbReference type="ARBA" id="ARBA00004123"/>
    </source>
</evidence>
<feature type="transmembrane region" description="Helical" evidence="6">
    <location>
        <begin position="191"/>
        <end position="214"/>
    </location>
</feature>
<keyword evidence="6" id="KW-0472">Membrane</keyword>
<proteinExistence type="inferred from homology"/>
<reference evidence="8" key="2">
    <citation type="submission" date="2025-08" db="UniProtKB">
        <authorList>
            <consortium name="Ensembl"/>
        </authorList>
    </citation>
    <scope>IDENTIFICATION</scope>
</reference>
<keyword evidence="4" id="KW-0539">Nucleus</keyword>
<evidence type="ECO:0000256" key="6">
    <source>
        <dbReference type="SAM" id="Phobius"/>
    </source>
</evidence>
<dbReference type="Gene3D" id="4.10.365.10">
    <property type="entry name" value="p27"/>
    <property type="match status" value="1"/>
</dbReference>
<name>A0AAY5L9G7_ESOLU</name>
<sequence>MSNVQLSCSALERLAARRTFPLHARTGACRALFGPVDHDELNREMKSKMREISDRDQRIWNFNFETDVPLSGDYEWEEAPVDTTPVFYQDSVQVGRTRIVVAPVNVNSCVDFIPLDPSSQDASSLCEDRLVSTESRTPCASEVNQENCAVKLNSGKPTRKPVSCVRRKRTSTTDTTTTTHITGKLRICKPVVFFAFIVNINVELIVILFLDILCHRLRVFP</sequence>
<dbReference type="GeneTree" id="ENSGT00940000162677"/>
<dbReference type="Ensembl" id="ENSELUT00000108045.1">
    <property type="protein sequence ID" value="ENSELUP00000097691.1"/>
    <property type="gene ID" value="ENSELUG00000022910.3"/>
</dbReference>
<organism evidence="8 9">
    <name type="scientific">Esox lucius</name>
    <name type="common">Northern pike</name>
    <dbReference type="NCBI Taxonomy" id="8010"/>
    <lineage>
        <taxon>Eukaryota</taxon>
        <taxon>Metazoa</taxon>
        <taxon>Chordata</taxon>
        <taxon>Craniata</taxon>
        <taxon>Vertebrata</taxon>
        <taxon>Euteleostomi</taxon>
        <taxon>Actinopterygii</taxon>
        <taxon>Neopterygii</taxon>
        <taxon>Teleostei</taxon>
        <taxon>Protacanthopterygii</taxon>
        <taxon>Esociformes</taxon>
        <taxon>Esocidae</taxon>
        <taxon>Esox</taxon>
    </lineage>
</organism>
<dbReference type="PANTHER" id="PTHR10265">
    <property type="entry name" value="CYCLIN-DEPENDENT KINASE INHIBITOR 1"/>
    <property type="match status" value="1"/>
</dbReference>
<keyword evidence="6" id="KW-1133">Transmembrane helix</keyword>
<evidence type="ECO:0000256" key="2">
    <source>
        <dbReference type="ARBA" id="ARBA00006726"/>
    </source>
</evidence>
<dbReference type="InterPro" id="IPR003175">
    <property type="entry name" value="CDI_dom"/>
</dbReference>
<dbReference type="AlphaFoldDB" id="A0AAY5L9G7"/>
<evidence type="ECO:0000256" key="5">
    <source>
        <dbReference type="ARBA" id="ARBA00023306"/>
    </source>
</evidence>
<dbReference type="GO" id="GO:0005634">
    <property type="term" value="C:nucleus"/>
    <property type="evidence" value="ECO:0007669"/>
    <property type="project" value="UniProtKB-SubCell"/>
</dbReference>
<dbReference type="PANTHER" id="PTHR10265:SF44">
    <property type="entry name" value="CYCLIN-DEPENDENT KINASE INHIBITOR 1C"/>
    <property type="match status" value="1"/>
</dbReference>
<comment type="similarity">
    <text evidence="2">Belongs to the CDI family.</text>
</comment>
<dbReference type="Pfam" id="PF02234">
    <property type="entry name" value="CDI"/>
    <property type="match status" value="1"/>
</dbReference>
<keyword evidence="9" id="KW-1185">Reference proteome</keyword>
<reference evidence="8" key="3">
    <citation type="submission" date="2025-09" db="UniProtKB">
        <authorList>
            <consortium name="Ensembl"/>
        </authorList>
    </citation>
    <scope>IDENTIFICATION</scope>
</reference>
<dbReference type="InterPro" id="IPR044898">
    <property type="entry name" value="CDI_dom_sf"/>
</dbReference>
<dbReference type="GO" id="GO:0045930">
    <property type="term" value="P:negative regulation of mitotic cell cycle"/>
    <property type="evidence" value="ECO:0007669"/>
    <property type="project" value="TreeGrafter"/>
</dbReference>
<evidence type="ECO:0000256" key="4">
    <source>
        <dbReference type="ARBA" id="ARBA00023242"/>
    </source>
</evidence>
<protein>
    <recommendedName>
        <fullName evidence="7">Cyclin-dependent kinase inhibitor domain-containing protein</fullName>
    </recommendedName>
</protein>
<dbReference type="Proteomes" id="UP000265140">
    <property type="component" value="Chromosome 19"/>
</dbReference>